<protein>
    <submittedName>
        <fullName evidence="1">Uncharacterized protein</fullName>
    </submittedName>
</protein>
<organism evidence="1 2">
    <name type="scientific">Snodgrassella alvi</name>
    <dbReference type="NCBI Taxonomy" id="1196083"/>
    <lineage>
        <taxon>Bacteria</taxon>
        <taxon>Pseudomonadati</taxon>
        <taxon>Pseudomonadota</taxon>
        <taxon>Betaproteobacteria</taxon>
        <taxon>Neisseriales</taxon>
        <taxon>Neisseriaceae</taxon>
        <taxon>Snodgrassella</taxon>
    </lineage>
</organism>
<name>A0A2N9WUY0_9NEIS</name>
<dbReference type="Proteomes" id="UP000231293">
    <property type="component" value="Unassembled WGS sequence"/>
</dbReference>
<proteinExistence type="predicted"/>
<comment type="caution">
    <text evidence="1">The sequence shown here is derived from an EMBL/GenBank/DDBJ whole genome shotgun (WGS) entry which is preliminary data.</text>
</comment>
<reference evidence="1 2" key="1">
    <citation type="journal article" date="2017" name="MBio">
        <title>Type VI secretion-mediated competition in the bee gut microbiome.</title>
        <authorList>
            <person name="Steele M.I."/>
            <person name="Kwong W.K."/>
            <person name="Powell J.E."/>
            <person name="Whiteley M."/>
            <person name="Moran N.A."/>
        </authorList>
    </citation>
    <scope>NUCLEOTIDE SEQUENCE [LARGE SCALE GENOMIC DNA]</scope>
    <source>
        <strain evidence="1 2">App2-2</strain>
    </source>
</reference>
<evidence type="ECO:0000313" key="1">
    <source>
        <dbReference type="EMBL" id="PIT16643.1"/>
    </source>
</evidence>
<evidence type="ECO:0000313" key="2">
    <source>
        <dbReference type="Proteomes" id="UP000231293"/>
    </source>
</evidence>
<sequence length="59" mass="6544">MPAVKSLRISLKHHRINLATIVAIMQSGKNYCFIVADKLRVNIAILSGDYEFIGNDGNI</sequence>
<dbReference type="AlphaFoldDB" id="A0A2N9WUY0"/>
<gene>
    <name evidence="1" type="ORF">BGI32_04305</name>
</gene>
<accession>A0A2N9WUY0</accession>
<dbReference type="EMBL" id="MDVB01000053">
    <property type="protein sequence ID" value="PIT16643.1"/>
    <property type="molecule type" value="Genomic_DNA"/>
</dbReference>
<dbReference type="RefSeq" id="WP_100113418.1">
    <property type="nucleotide sequence ID" value="NZ_MDVB01000053.1"/>
</dbReference>